<keyword evidence="3" id="KW-1185">Reference proteome</keyword>
<keyword evidence="1" id="KW-1133">Transmembrane helix</keyword>
<feature type="transmembrane region" description="Helical" evidence="1">
    <location>
        <begin position="48"/>
        <end position="70"/>
    </location>
</feature>
<evidence type="ECO:0000313" key="3">
    <source>
        <dbReference type="Proteomes" id="UP001359559"/>
    </source>
</evidence>
<organism evidence="2 3">
    <name type="scientific">Clitoria ternatea</name>
    <name type="common">Butterfly pea</name>
    <dbReference type="NCBI Taxonomy" id="43366"/>
    <lineage>
        <taxon>Eukaryota</taxon>
        <taxon>Viridiplantae</taxon>
        <taxon>Streptophyta</taxon>
        <taxon>Embryophyta</taxon>
        <taxon>Tracheophyta</taxon>
        <taxon>Spermatophyta</taxon>
        <taxon>Magnoliopsida</taxon>
        <taxon>eudicotyledons</taxon>
        <taxon>Gunneridae</taxon>
        <taxon>Pentapetalae</taxon>
        <taxon>rosids</taxon>
        <taxon>fabids</taxon>
        <taxon>Fabales</taxon>
        <taxon>Fabaceae</taxon>
        <taxon>Papilionoideae</taxon>
        <taxon>50 kb inversion clade</taxon>
        <taxon>NPAAA clade</taxon>
        <taxon>indigoferoid/millettioid clade</taxon>
        <taxon>Phaseoleae</taxon>
        <taxon>Clitoria</taxon>
    </lineage>
</organism>
<keyword evidence="1" id="KW-0472">Membrane</keyword>
<evidence type="ECO:0000313" key="2">
    <source>
        <dbReference type="EMBL" id="KAK7263129.1"/>
    </source>
</evidence>
<comment type="caution">
    <text evidence="2">The sequence shown here is derived from an EMBL/GenBank/DDBJ whole genome shotgun (WGS) entry which is preliminary data.</text>
</comment>
<keyword evidence="1" id="KW-0812">Transmembrane</keyword>
<dbReference type="Proteomes" id="UP001359559">
    <property type="component" value="Unassembled WGS sequence"/>
</dbReference>
<gene>
    <name evidence="2" type="ORF">RJT34_30714</name>
</gene>
<name>A0AAN9ESY3_CLITE</name>
<reference evidence="2 3" key="1">
    <citation type="submission" date="2024-01" db="EMBL/GenBank/DDBJ databases">
        <title>The genomes of 5 underutilized Papilionoideae crops provide insights into root nodulation and disease resistance.</title>
        <authorList>
            <person name="Yuan L."/>
        </authorList>
    </citation>
    <scope>NUCLEOTIDE SEQUENCE [LARGE SCALE GENOMIC DNA]</scope>
    <source>
        <strain evidence="2">LY-2023</strain>
        <tissue evidence="2">Leaf</tissue>
    </source>
</reference>
<accession>A0AAN9ESY3</accession>
<protein>
    <submittedName>
        <fullName evidence="2">Uncharacterized protein</fullName>
    </submittedName>
</protein>
<dbReference type="AlphaFoldDB" id="A0AAN9ESY3"/>
<proteinExistence type="predicted"/>
<dbReference type="EMBL" id="JAYKXN010000008">
    <property type="protein sequence ID" value="KAK7263129.1"/>
    <property type="molecule type" value="Genomic_DNA"/>
</dbReference>
<sequence>MFSNVRHLPTSNSRHQIDPYADFLWQTTLTKVNNDWSQEESTLQESRLTITLSLFSLYELLWYLSLFRFFFGPMDSDPPRTSSTLFHSRFFLFGFYCWDWEFLTALLLFSSSS</sequence>
<feature type="transmembrane region" description="Helical" evidence="1">
    <location>
        <begin position="90"/>
        <end position="109"/>
    </location>
</feature>
<evidence type="ECO:0000256" key="1">
    <source>
        <dbReference type="SAM" id="Phobius"/>
    </source>
</evidence>